<protein>
    <submittedName>
        <fullName evidence="1">Uncharacterized protein</fullName>
    </submittedName>
</protein>
<evidence type="ECO:0000313" key="2">
    <source>
        <dbReference type="Proteomes" id="UP000034166"/>
    </source>
</evidence>
<comment type="caution">
    <text evidence="1">The sequence shown here is derived from an EMBL/GenBank/DDBJ whole genome shotgun (WGS) entry which is preliminary data.</text>
</comment>
<name>A0A0M2SYB8_9BACI</name>
<dbReference type="Proteomes" id="UP000034166">
    <property type="component" value="Unassembled WGS sequence"/>
</dbReference>
<organism evidence="1 2">
    <name type="scientific">Mesobacillus campisalis</name>
    <dbReference type="NCBI Taxonomy" id="1408103"/>
    <lineage>
        <taxon>Bacteria</taxon>
        <taxon>Bacillati</taxon>
        <taxon>Bacillota</taxon>
        <taxon>Bacilli</taxon>
        <taxon>Bacillales</taxon>
        <taxon>Bacillaceae</taxon>
        <taxon>Mesobacillus</taxon>
    </lineage>
</organism>
<keyword evidence="2" id="KW-1185">Reference proteome</keyword>
<sequence length="78" mass="8685">MKWREIAPTALIDAITSGKWKKITPTALIGAKHERQVEEITPTAFIGAKNKRQVQENCANGNWWSTVPLGSIDKQLTP</sequence>
<accession>A0A0M2SYB8</accession>
<dbReference type="AlphaFoldDB" id="A0A0M2SYB8"/>
<gene>
    <name evidence="1" type="ORF">WQ57_05195</name>
</gene>
<reference evidence="1 2" key="1">
    <citation type="submission" date="2015-04" db="EMBL/GenBank/DDBJ databases">
        <title>Taxonomic description and genome sequence of Bacillus campisalis sp. nov., a novel member of the genus Bacillus isolated from solar saltern.</title>
        <authorList>
            <person name="Mathan Kumar R."/>
            <person name="Kaur G."/>
            <person name="Kumar A."/>
            <person name="Singh N.K."/>
            <person name="Kaur N."/>
            <person name="Kumar N."/>
            <person name="Mayilraj S."/>
        </authorList>
    </citation>
    <scope>NUCLEOTIDE SEQUENCE [LARGE SCALE GENOMIC DNA]</scope>
    <source>
        <strain evidence="1 2">SA2-6</strain>
    </source>
</reference>
<evidence type="ECO:0000313" key="1">
    <source>
        <dbReference type="EMBL" id="KKK39168.1"/>
    </source>
</evidence>
<dbReference type="PATRIC" id="fig|1408103.3.peg.1166"/>
<dbReference type="EMBL" id="LAYY01000004">
    <property type="protein sequence ID" value="KKK39168.1"/>
    <property type="molecule type" value="Genomic_DNA"/>
</dbReference>
<proteinExistence type="predicted"/>